<dbReference type="Proteomes" id="UP000764110">
    <property type="component" value="Unassembled WGS sequence"/>
</dbReference>
<proteinExistence type="predicted"/>
<evidence type="ECO:0000313" key="1">
    <source>
        <dbReference type="EMBL" id="KAH0599381.1"/>
    </source>
</evidence>
<name>A0A9P8MDB0_9HYPO</name>
<evidence type="ECO:0000313" key="2">
    <source>
        <dbReference type="Proteomes" id="UP000764110"/>
    </source>
</evidence>
<reference evidence="1 2" key="1">
    <citation type="submission" date="2020-07" db="EMBL/GenBank/DDBJ databases">
        <title>Metarhizium humberi genome.</title>
        <authorList>
            <person name="Lysoe E."/>
        </authorList>
    </citation>
    <scope>NUCLEOTIDE SEQUENCE [LARGE SCALE GENOMIC DNA]</scope>
    <source>
        <strain evidence="1 2">ESALQ1638</strain>
    </source>
</reference>
<organism evidence="1 2">
    <name type="scientific">Metarhizium humberi</name>
    <dbReference type="NCBI Taxonomy" id="2596975"/>
    <lineage>
        <taxon>Eukaryota</taxon>
        <taxon>Fungi</taxon>
        <taxon>Dikarya</taxon>
        <taxon>Ascomycota</taxon>
        <taxon>Pezizomycotina</taxon>
        <taxon>Sordariomycetes</taxon>
        <taxon>Hypocreomycetidae</taxon>
        <taxon>Hypocreales</taxon>
        <taxon>Clavicipitaceae</taxon>
        <taxon>Metarhizium</taxon>
    </lineage>
</organism>
<accession>A0A9P8MDB0</accession>
<keyword evidence="2" id="KW-1185">Reference proteome</keyword>
<dbReference type="AlphaFoldDB" id="A0A9P8MDB0"/>
<comment type="caution">
    <text evidence="1">The sequence shown here is derived from an EMBL/GenBank/DDBJ whole genome shotgun (WGS) entry which is preliminary data.</text>
</comment>
<dbReference type="EMBL" id="JACEFI010000003">
    <property type="protein sequence ID" value="KAH0599381.1"/>
    <property type="molecule type" value="Genomic_DNA"/>
</dbReference>
<sequence>MSCRHVAGRGAAPCHAPSIATTLDGAESRRTEYVYWGQPSQGRRDTAPRRPCAQWHPTGVVMLSVPIPADHPVSYIHTNSTAPSTNVHRIDAIDGRRDPLEWTLAASADAGTTQTAGLRPSWKGRDVKVQTDADAPHRSTHILLLVRRGTRAAIIPTARPPPPPPQGLESGLAAATLTRESYEVAMGVPDESLALDLDGTSRLAVLDGTSRSRLAQTASLYSVEMGDRMLLQAVDVGSGWGPSDHPILRPS</sequence>
<gene>
    <name evidence="1" type="ORF">MHUMG1_02168</name>
</gene>
<protein>
    <submittedName>
        <fullName evidence="1">Uncharacterized protein</fullName>
    </submittedName>
</protein>